<evidence type="ECO:0000256" key="1">
    <source>
        <dbReference type="ARBA" id="ARBA00004141"/>
    </source>
</evidence>
<dbReference type="FunFam" id="3.40.190.10:FF:000024">
    <property type="entry name" value="Glutamate receptor, ionotropic, delta 1"/>
    <property type="match status" value="1"/>
</dbReference>
<accession>A0A7R9M4H6</accession>
<dbReference type="SUPFAM" id="SSF53850">
    <property type="entry name" value="Periplasmic binding protein-like II"/>
    <property type="match status" value="1"/>
</dbReference>
<sequence>VDFHGLTGKVSFKEGVRSGVKMDLLKLRHQELDKVCMPYQSYRAASPRYPVGEFTIDSGLNITKLHAFREFGYNNITLKVTTIEVDFHGLTGKVSFKEGVRSGVKMDLLKLRHQELDKVCMPYQSYRAASLRYPVGEFTIDSGLNITKLHAFREFGYNNITLKVTTIESPPYIKLRKTNGSDVIIYEGFCIDLLNAISKELGFNYELYLVPDKRFGAENASNPGQWNGLVRELILNKADLAVAPMTISYAREEVIDFTKPFMNLGIGILFKIPTQMPTRLFSFMNPLAVDIWLYVVVAYILVSSTLFIVARFSPFEWQNPHPCEKVCPLGL</sequence>
<reference evidence="15" key="1">
    <citation type="submission" date="2020-11" db="EMBL/GenBank/DDBJ databases">
        <authorList>
            <person name="Tran Van P."/>
        </authorList>
    </citation>
    <scope>NUCLEOTIDE SEQUENCE</scope>
</reference>
<feature type="domain" description="Ionotropic glutamate receptor L-glutamate and glycine-binding" evidence="14">
    <location>
        <begin position="171"/>
        <end position="235"/>
    </location>
</feature>
<dbReference type="OrthoDB" id="5984008at2759"/>
<evidence type="ECO:0000256" key="9">
    <source>
        <dbReference type="ARBA" id="ARBA00023180"/>
    </source>
</evidence>
<evidence type="ECO:0000256" key="12">
    <source>
        <dbReference type="SAM" id="Phobius"/>
    </source>
</evidence>
<keyword evidence="9" id="KW-0325">Glycoprotein</keyword>
<dbReference type="Proteomes" id="UP000728032">
    <property type="component" value="Unassembled WGS sequence"/>
</dbReference>
<feature type="transmembrane region" description="Helical" evidence="12">
    <location>
        <begin position="291"/>
        <end position="310"/>
    </location>
</feature>
<dbReference type="Pfam" id="PF10613">
    <property type="entry name" value="Lig_chan-Glu_bd"/>
    <property type="match status" value="1"/>
</dbReference>
<keyword evidence="16" id="KW-1185">Reference proteome</keyword>
<keyword evidence="4 12" id="KW-0812">Transmembrane</keyword>
<dbReference type="InterPro" id="IPR001320">
    <property type="entry name" value="Iontro_rcpt_C"/>
</dbReference>
<keyword evidence="11" id="KW-0407">Ion channel</keyword>
<keyword evidence="7 12" id="KW-0472">Membrane</keyword>
<evidence type="ECO:0000259" key="14">
    <source>
        <dbReference type="SMART" id="SM00918"/>
    </source>
</evidence>
<dbReference type="SMART" id="SM00079">
    <property type="entry name" value="PBPe"/>
    <property type="match status" value="1"/>
</dbReference>
<evidence type="ECO:0000259" key="13">
    <source>
        <dbReference type="SMART" id="SM00079"/>
    </source>
</evidence>
<dbReference type="EMBL" id="CAJPVJ010006356">
    <property type="protein sequence ID" value="CAG2170364.1"/>
    <property type="molecule type" value="Genomic_DNA"/>
</dbReference>
<proteinExistence type="inferred from homology"/>
<organism evidence="15">
    <name type="scientific">Oppiella nova</name>
    <dbReference type="NCBI Taxonomy" id="334625"/>
    <lineage>
        <taxon>Eukaryota</taxon>
        <taxon>Metazoa</taxon>
        <taxon>Ecdysozoa</taxon>
        <taxon>Arthropoda</taxon>
        <taxon>Chelicerata</taxon>
        <taxon>Arachnida</taxon>
        <taxon>Acari</taxon>
        <taxon>Acariformes</taxon>
        <taxon>Sarcoptiformes</taxon>
        <taxon>Oribatida</taxon>
        <taxon>Brachypylina</taxon>
        <taxon>Oppioidea</taxon>
        <taxon>Oppiidae</taxon>
        <taxon>Oppiella</taxon>
    </lineage>
</organism>
<evidence type="ECO:0000313" key="15">
    <source>
        <dbReference type="EMBL" id="CAD7653177.1"/>
    </source>
</evidence>
<evidence type="ECO:0000256" key="5">
    <source>
        <dbReference type="ARBA" id="ARBA00022989"/>
    </source>
</evidence>
<keyword evidence="8" id="KW-0675">Receptor</keyword>
<comment type="subcellular location">
    <subcellularLocation>
        <location evidence="1">Membrane</location>
        <topology evidence="1">Multi-pass membrane protein</topology>
    </subcellularLocation>
</comment>
<evidence type="ECO:0000256" key="7">
    <source>
        <dbReference type="ARBA" id="ARBA00023136"/>
    </source>
</evidence>
<evidence type="ECO:0000313" key="16">
    <source>
        <dbReference type="Proteomes" id="UP000728032"/>
    </source>
</evidence>
<keyword evidence="3" id="KW-0813">Transport</keyword>
<dbReference type="EMBL" id="OC921181">
    <property type="protein sequence ID" value="CAD7653177.1"/>
    <property type="molecule type" value="Genomic_DNA"/>
</dbReference>
<dbReference type="GO" id="GO:0015276">
    <property type="term" value="F:ligand-gated monoatomic ion channel activity"/>
    <property type="evidence" value="ECO:0007669"/>
    <property type="project" value="InterPro"/>
</dbReference>
<feature type="non-terminal residue" evidence="15">
    <location>
        <position position="1"/>
    </location>
</feature>
<feature type="domain" description="Ionotropic glutamate receptor C-terminal" evidence="13">
    <location>
        <begin position="161"/>
        <end position="325"/>
    </location>
</feature>
<evidence type="ECO:0000256" key="3">
    <source>
        <dbReference type="ARBA" id="ARBA00022448"/>
    </source>
</evidence>
<dbReference type="InterPro" id="IPR019594">
    <property type="entry name" value="Glu/Gly-bd"/>
</dbReference>
<dbReference type="GO" id="GO:0016020">
    <property type="term" value="C:membrane"/>
    <property type="evidence" value="ECO:0007669"/>
    <property type="project" value="UniProtKB-SubCell"/>
</dbReference>
<protein>
    <submittedName>
        <fullName evidence="15">Uncharacterized protein</fullName>
    </submittedName>
</protein>
<dbReference type="AlphaFoldDB" id="A0A7R9M4H6"/>
<evidence type="ECO:0000256" key="2">
    <source>
        <dbReference type="ARBA" id="ARBA00008685"/>
    </source>
</evidence>
<evidence type="ECO:0000256" key="8">
    <source>
        <dbReference type="ARBA" id="ARBA00023170"/>
    </source>
</evidence>
<evidence type="ECO:0000256" key="4">
    <source>
        <dbReference type="ARBA" id="ARBA00022692"/>
    </source>
</evidence>
<comment type="similarity">
    <text evidence="2">Belongs to the glutamate-gated ion channel (TC 1.A.10.1) family.</text>
</comment>
<name>A0A7R9M4H6_9ACAR</name>
<dbReference type="Gene3D" id="3.40.190.10">
    <property type="entry name" value="Periplasmic binding protein-like II"/>
    <property type="match status" value="1"/>
</dbReference>
<dbReference type="SMART" id="SM00918">
    <property type="entry name" value="Lig_chan-Glu_bd"/>
    <property type="match status" value="1"/>
</dbReference>
<dbReference type="PANTHER" id="PTHR18966">
    <property type="entry name" value="IONOTROPIC GLUTAMATE RECEPTOR"/>
    <property type="match status" value="1"/>
</dbReference>
<gene>
    <name evidence="15" type="ORF">ONB1V03_LOCUS9835</name>
</gene>
<dbReference type="Gene3D" id="1.10.287.70">
    <property type="match status" value="1"/>
</dbReference>
<evidence type="ECO:0000256" key="10">
    <source>
        <dbReference type="ARBA" id="ARBA00023286"/>
    </source>
</evidence>
<evidence type="ECO:0000256" key="11">
    <source>
        <dbReference type="ARBA" id="ARBA00023303"/>
    </source>
</evidence>
<dbReference type="InterPro" id="IPR015683">
    <property type="entry name" value="Ionotropic_Glu_rcpt"/>
</dbReference>
<keyword evidence="6" id="KW-0406">Ion transport</keyword>
<keyword evidence="5 12" id="KW-1133">Transmembrane helix</keyword>
<keyword evidence="10" id="KW-1071">Ligand-gated ion channel</keyword>
<evidence type="ECO:0000256" key="6">
    <source>
        <dbReference type="ARBA" id="ARBA00023065"/>
    </source>
</evidence>